<keyword evidence="2" id="KW-1185">Reference proteome</keyword>
<comment type="caution">
    <text evidence="1">The sequence shown here is derived from an EMBL/GenBank/DDBJ whole genome shotgun (WGS) entry which is preliminary data.</text>
</comment>
<dbReference type="Proteomes" id="UP000054011">
    <property type="component" value="Unassembled WGS sequence"/>
</dbReference>
<evidence type="ECO:0000313" key="1">
    <source>
        <dbReference type="EMBL" id="KUH38070.1"/>
    </source>
</evidence>
<dbReference type="RefSeq" id="WP_058942635.1">
    <property type="nucleotide sequence ID" value="NZ_LNSV01000032.1"/>
</dbReference>
<sequence length="66" mass="7171">MERQPEYGTPVHDRPPVPRPGCLPCLELAAQRAGARHRGDVSAATDANVLLRRHLAETHEGDGYTG</sequence>
<accession>A0A100Y5L1</accession>
<evidence type="ECO:0000313" key="2">
    <source>
        <dbReference type="Proteomes" id="UP000054011"/>
    </source>
</evidence>
<dbReference type="AlphaFoldDB" id="A0A100Y5L1"/>
<dbReference type="OrthoDB" id="4254348at2"/>
<dbReference type="EMBL" id="LNSV01000032">
    <property type="protein sequence ID" value="KUH38070.1"/>
    <property type="molecule type" value="Genomic_DNA"/>
</dbReference>
<organism evidence="1 2">
    <name type="scientific">Streptomyces kanasensis</name>
    <dbReference type="NCBI Taxonomy" id="936756"/>
    <lineage>
        <taxon>Bacteria</taxon>
        <taxon>Bacillati</taxon>
        <taxon>Actinomycetota</taxon>
        <taxon>Actinomycetes</taxon>
        <taxon>Kitasatosporales</taxon>
        <taxon>Streptomycetaceae</taxon>
        <taxon>Streptomyces</taxon>
    </lineage>
</organism>
<name>A0A100Y5L1_9ACTN</name>
<gene>
    <name evidence="1" type="ORF">ATE80_14505</name>
</gene>
<proteinExistence type="predicted"/>
<protein>
    <submittedName>
        <fullName evidence="1">Uncharacterized protein</fullName>
    </submittedName>
</protein>
<reference evidence="1 2" key="1">
    <citation type="submission" date="2015-11" db="EMBL/GenBank/DDBJ databases">
        <title>Genome-wide analysis reveals the secondary metabolome in Streptomyces kanasensis ZX01.</title>
        <authorList>
            <person name="Zhang G."/>
            <person name="Han L."/>
            <person name="Feng J."/>
            <person name="Zhang X."/>
        </authorList>
    </citation>
    <scope>NUCLEOTIDE SEQUENCE [LARGE SCALE GENOMIC DNA]</scope>
    <source>
        <strain evidence="1 2">ZX01</strain>
    </source>
</reference>